<dbReference type="PROSITE" id="PS01124">
    <property type="entry name" value="HTH_ARAC_FAMILY_2"/>
    <property type="match status" value="1"/>
</dbReference>
<protein>
    <submittedName>
        <fullName evidence="5">AraC-type DNA-binding protein</fullName>
    </submittedName>
</protein>
<dbReference type="InterPro" id="IPR009057">
    <property type="entry name" value="Homeodomain-like_sf"/>
</dbReference>
<dbReference type="EMBL" id="UHJJ01000003">
    <property type="protein sequence ID" value="SUQ13633.1"/>
    <property type="molecule type" value="Genomic_DNA"/>
</dbReference>
<keyword evidence="6" id="KW-1185">Reference proteome</keyword>
<dbReference type="SUPFAM" id="SSF46689">
    <property type="entry name" value="Homeodomain-like"/>
    <property type="match status" value="1"/>
</dbReference>
<dbReference type="AlphaFoldDB" id="A0A316A046"/>
<keyword evidence="1" id="KW-0805">Transcription regulation</keyword>
<evidence type="ECO:0000313" key="6">
    <source>
        <dbReference type="Proteomes" id="UP000254051"/>
    </source>
</evidence>
<evidence type="ECO:0000259" key="4">
    <source>
        <dbReference type="PROSITE" id="PS01124"/>
    </source>
</evidence>
<organism evidence="5 6">
    <name type="scientific">Faecalicatena contorta</name>
    <dbReference type="NCBI Taxonomy" id="39482"/>
    <lineage>
        <taxon>Bacteria</taxon>
        <taxon>Bacillati</taxon>
        <taxon>Bacillota</taxon>
        <taxon>Clostridia</taxon>
        <taxon>Lachnospirales</taxon>
        <taxon>Lachnospiraceae</taxon>
        <taxon>Faecalicatena</taxon>
    </lineage>
</organism>
<dbReference type="Proteomes" id="UP000254051">
    <property type="component" value="Unassembled WGS sequence"/>
</dbReference>
<dbReference type="PANTHER" id="PTHR47893:SF1">
    <property type="entry name" value="REGULATORY PROTEIN PCHR"/>
    <property type="match status" value="1"/>
</dbReference>
<dbReference type="GO" id="GO:0043565">
    <property type="term" value="F:sequence-specific DNA binding"/>
    <property type="evidence" value="ECO:0007669"/>
    <property type="project" value="InterPro"/>
</dbReference>
<dbReference type="Pfam" id="PF12833">
    <property type="entry name" value="HTH_18"/>
    <property type="match status" value="1"/>
</dbReference>
<dbReference type="PRINTS" id="PR00032">
    <property type="entry name" value="HTHARAC"/>
</dbReference>
<evidence type="ECO:0000256" key="3">
    <source>
        <dbReference type="ARBA" id="ARBA00023163"/>
    </source>
</evidence>
<name>A0A316A046_9FIRM</name>
<dbReference type="PANTHER" id="PTHR47893">
    <property type="entry name" value="REGULATORY PROTEIN PCHR"/>
    <property type="match status" value="1"/>
</dbReference>
<keyword evidence="3" id="KW-0804">Transcription</keyword>
<dbReference type="Gene3D" id="1.10.10.60">
    <property type="entry name" value="Homeodomain-like"/>
    <property type="match status" value="1"/>
</dbReference>
<dbReference type="SMART" id="SM00342">
    <property type="entry name" value="HTH_ARAC"/>
    <property type="match status" value="1"/>
</dbReference>
<dbReference type="GO" id="GO:0003700">
    <property type="term" value="F:DNA-binding transcription factor activity"/>
    <property type="evidence" value="ECO:0007669"/>
    <property type="project" value="InterPro"/>
</dbReference>
<evidence type="ECO:0000313" key="5">
    <source>
        <dbReference type="EMBL" id="SUQ13633.1"/>
    </source>
</evidence>
<dbReference type="InterPro" id="IPR053142">
    <property type="entry name" value="PchR_regulatory_protein"/>
</dbReference>
<keyword evidence="2 5" id="KW-0238">DNA-binding</keyword>
<dbReference type="RefSeq" id="WP_330405855.1">
    <property type="nucleotide sequence ID" value="NZ_QGDS01000003.1"/>
</dbReference>
<proteinExistence type="predicted"/>
<dbReference type="InterPro" id="IPR020449">
    <property type="entry name" value="Tscrpt_reg_AraC-type_HTH"/>
</dbReference>
<evidence type="ECO:0000256" key="1">
    <source>
        <dbReference type="ARBA" id="ARBA00023015"/>
    </source>
</evidence>
<reference evidence="6" key="1">
    <citation type="submission" date="2017-07" db="EMBL/GenBank/DDBJ databases">
        <authorList>
            <person name="Varghese N."/>
            <person name="Submissions S."/>
        </authorList>
    </citation>
    <scope>NUCLEOTIDE SEQUENCE [LARGE SCALE GENOMIC DNA]</scope>
    <source>
        <strain evidence="6">NLAE-zl-C134</strain>
    </source>
</reference>
<accession>A0A316A046</accession>
<dbReference type="InterPro" id="IPR018060">
    <property type="entry name" value="HTH_AraC"/>
</dbReference>
<sequence>MILEAKDMGSNVYKVCENKDCAVFQLKDVGGEGMMTVYDVFPGVYILYNDFHMEHCLSGFQPKEEMFCIDHCREGRIEWQMEQNKYIYIKAGDMQINSRVNHCQDYRFPLSHYHGITIGFCVEEAEKSLLHVMDGFSVDLRKLKEKFCPENKAFIIRAGKQIEHIFSELYDLADQVRMQYFKIKVLELLLFLEATEVPKDNEERPYFYKSQVEKVKDIVALLTADLEQWYTLEELSERFAFPLTSMKLCFKGVYGTTIYAYIKAYRMNAAALMLKDSGNSIMEVAGKVGYGNASKFAAAFQSVIGMSPSQYRKSNVRMECLEIFRADRKNCTLYN</sequence>
<evidence type="ECO:0000256" key="2">
    <source>
        <dbReference type="ARBA" id="ARBA00023125"/>
    </source>
</evidence>
<feature type="domain" description="HTH araC/xylS-type" evidence="4">
    <location>
        <begin position="216"/>
        <end position="314"/>
    </location>
</feature>
<gene>
    <name evidence="5" type="ORF">SAMN05216529_103366</name>
</gene>